<keyword evidence="4" id="KW-1185">Reference proteome</keyword>
<dbReference type="AlphaFoldDB" id="A0A1Y2H8L4"/>
<comment type="caution">
    <text evidence="3">The sequence shown here is derived from an EMBL/GenBank/DDBJ whole genome shotgun (WGS) entry which is preliminary data.</text>
</comment>
<reference evidence="3 4" key="1">
    <citation type="submission" date="2016-07" db="EMBL/GenBank/DDBJ databases">
        <title>Pervasive Adenine N6-methylation of Active Genes in Fungi.</title>
        <authorList>
            <consortium name="DOE Joint Genome Institute"/>
            <person name="Mondo S.J."/>
            <person name="Dannebaum R.O."/>
            <person name="Kuo R.C."/>
            <person name="Labutti K."/>
            <person name="Haridas S."/>
            <person name="Kuo A."/>
            <person name="Salamov A."/>
            <person name="Ahrendt S.R."/>
            <person name="Lipzen A."/>
            <person name="Sullivan W."/>
            <person name="Andreopoulos W.B."/>
            <person name="Clum A."/>
            <person name="Lindquist E."/>
            <person name="Daum C."/>
            <person name="Ramamoorthy G.K."/>
            <person name="Gryganskyi A."/>
            <person name="Culley D."/>
            <person name="Magnuson J.K."/>
            <person name="James T.Y."/>
            <person name="O'Malley M.A."/>
            <person name="Stajich J.E."/>
            <person name="Spatafora J.W."/>
            <person name="Visel A."/>
            <person name="Grigoriev I.V."/>
        </authorList>
    </citation>
    <scope>NUCLEOTIDE SEQUENCE [LARGE SCALE GENOMIC DNA]</scope>
    <source>
        <strain evidence="3 4">PL171</strain>
    </source>
</reference>
<proteinExistence type="predicted"/>
<dbReference type="EMBL" id="MCFL01000091">
    <property type="protein sequence ID" value="ORZ30291.1"/>
    <property type="molecule type" value="Genomic_DNA"/>
</dbReference>
<protein>
    <submittedName>
        <fullName evidence="3">Uncharacterized protein</fullName>
    </submittedName>
</protein>
<dbReference type="Proteomes" id="UP000193411">
    <property type="component" value="Unassembled WGS sequence"/>
</dbReference>
<dbReference type="OrthoDB" id="5614970at2759"/>
<evidence type="ECO:0000313" key="3">
    <source>
        <dbReference type="EMBL" id="ORZ30291.1"/>
    </source>
</evidence>
<keyword evidence="2" id="KW-0472">Membrane</keyword>
<feature type="region of interest" description="Disordered" evidence="1">
    <location>
        <begin position="51"/>
        <end position="70"/>
    </location>
</feature>
<sequence length="70" mass="7870">MRQSFRVLFVTFAAVGGGLVGFYYQDKAKQRMIVQYMSSLSNEELVRGLDIRHKDQSHSANGSRGSSERA</sequence>
<gene>
    <name evidence="3" type="ORF">BCR44DRAFT_37209</name>
</gene>
<feature type="transmembrane region" description="Helical" evidence="2">
    <location>
        <begin position="6"/>
        <end position="24"/>
    </location>
</feature>
<evidence type="ECO:0000256" key="2">
    <source>
        <dbReference type="SAM" id="Phobius"/>
    </source>
</evidence>
<keyword evidence="2" id="KW-1133">Transmembrane helix</keyword>
<evidence type="ECO:0000313" key="4">
    <source>
        <dbReference type="Proteomes" id="UP000193411"/>
    </source>
</evidence>
<name>A0A1Y2H8L4_9FUNG</name>
<feature type="compositionally biased region" description="Polar residues" evidence="1">
    <location>
        <begin position="58"/>
        <end position="70"/>
    </location>
</feature>
<evidence type="ECO:0000256" key="1">
    <source>
        <dbReference type="SAM" id="MobiDB-lite"/>
    </source>
</evidence>
<keyword evidence="2" id="KW-0812">Transmembrane</keyword>
<accession>A0A1Y2H8L4</accession>
<organism evidence="3 4">
    <name type="scientific">Catenaria anguillulae PL171</name>
    <dbReference type="NCBI Taxonomy" id="765915"/>
    <lineage>
        <taxon>Eukaryota</taxon>
        <taxon>Fungi</taxon>
        <taxon>Fungi incertae sedis</taxon>
        <taxon>Blastocladiomycota</taxon>
        <taxon>Blastocladiomycetes</taxon>
        <taxon>Blastocladiales</taxon>
        <taxon>Catenariaceae</taxon>
        <taxon>Catenaria</taxon>
    </lineage>
</organism>